<dbReference type="InterPro" id="IPR001387">
    <property type="entry name" value="Cro/C1-type_HTH"/>
</dbReference>
<sequence>MNTNAGNSFFQAIESGDTMTLSDKIDKLFKTVRPQGREYSYDEVARGCSELSGGTFSKAYVWQLRVGQRDNPTKRHLEALAQFFGVPVAYFFDDAVAGRVDAQLDLAVALRGAGVRDIALRAAEMDDAGRQALSRIITEVNALRTASPTQRDSESDSDRNSDS</sequence>
<name>A0ABQ2JDZ9_9ACTN</name>
<evidence type="ECO:0000256" key="1">
    <source>
        <dbReference type="SAM" id="MobiDB-lite"/>
    </source>
</evidence>
<evidence type="ECO:0000313" key="3">
    <source>
        <dbReference type="EMBL" id="GGN43330.1"/>
    </source>
</evidence>
<dbReference type="PROSITE" id="PS50943">
    <property type="entry name" value="HTH_CROC1"/>
    <property type="match status" value="1"/>
</dbReference>
<proteinExistence type="predicted"/>
<dbReference type="InterPro" id="IPR010982">
    <property type="entry name" value="Lambda_DNA-bd_dom_sf"/>
</dbReference>
<dbReference type="Gene3D" id="1.10.260.40">
    <property type="entry name" value="lambda repressor-like DNA-binding domains"/>
    <property type="match status" value="1"/>
</dbReference>
<comment type="caution">
    <text evidence="3">The sequence shown here is derived from an EMBL/GenBank/DDBJ whole genome shotgun (WGS) entry which is preliminary data.</text>
</comment>
<evidence type="ECO:0000259" key="2">
    <source>
        <dbReference type="PROSITE" id="PS50943"/>
    </source>
</evidence>
<feature type="compositionally biased region" description="Basic and acidic residues" evidence="1">
    <location>
        <begin position="151"/>
        <end position="163"/>
    </location>
</feature>
<dbReference type="EMBL" id="BMND01000008">
    <property type="protein sequence ID" value="GGN43330.1"/>
    <property type="molecule type" value="Genomic_DNA"/>
</dbReference>
<gene>
    <name evidence="3" type="ORF">GCM10012285_24670</name>
</gene>
<reference evidence="4" key="1">
    <citation type="journal article" date="2019" name="Int. J. Syst. Evol. Microbiol.">
        <title>The Global Catalogue of Microorganisms (GCM) 10K type strain sequencing project: providing services to taxonomists for standard genome sequencing and annotation.</title>
        <authorList>
            <consortium name="The Broad Institute Genomics Platform"/>
            <consortium name="The Broad Institute Genome Sequencing Center for Infectious Disease"/>
            <person name="Wu L."/>
            <person name="Ma J."/>
        </authorList>
    </citation>
    <scope>NUCLEOTIDE SEQUENCE [LARGE SCALE GENOMIC DNA]</scope>
    <source>
        <strain evidence="4">CGMCC 4.7323</strain>
    </source>
</reference>
<protein>
    <recommendedName>
        <fullName evidence="2">HTH cro/C1-type domain-containing protein</fullName>
    </recommendedName>
</protein>
<accession>A0ABQ2JDZ9</accession>
<evidence type="ECO:0000313" key="4">
    <source>
        <dbReference type="Proteomes" id="UP000600080"/>
    </source>
</evidence>
<dbReference type="Proteomes" id="UP000600080">
    <property type="component" value="Unassembled WGS sequence"/>
</dbReference>
<organism evidence="3 4">
    <name type="scientific">Streptomyces kronopolitis</name>
    <dbReference type="NCBI Taxonomy" id="1612435"/>
    <lineage>
        <taxon>Bacteria</taxon>
        <taxon>Bacillati</taxon>
        <taxon>Actinomycetota</taxon>
        <taxon>Actinomycetes</taxon>
        <taxon>Kitasatosporales</taxon>
        <taxon>Streptomycetaceae</taxon>
        <taxon>Streptomyces</taxon>
    </lineage>
</organism>
<keyword evidence="4" id="KW-1185">Reference proteome</keyword>
<feature type="domain" description="HTH cro/C1-type" evidence="2">
    <location>
        <begin position="57"/>
        <end position="91"/>
    </location>
</feature>
<feature type="region of interest" description="Disordered" evidence="1">
    <location>
        <begin position="144"/>
        <end position="163"/>
    </location>
</feature>